<gene>
    <name evidence="23" type="primary">ligD</name>
    <name evidence="23" type="ORF">DI565_12055</name>
</gene>
<dbReference type="EMBL" id="QFPN01000006">
    <property type="protein sequence ID" value="PZQ14161.1"/>
    <property type="molecule type" value="Genomic_DNA"/>
</dbReference>
<dbReference type="Gene3D" id="3.30.470.30">
    <property type="entry name" value="DNA ligase/mRNA capping enzyme"/>
    <property type="match status" value="1"/>
</dbReference>
<evidence type="ECO:0000256" key="19">
    <source>
        <dbReference type="ARBA" id="ARBA00029943"/>
    </source>
</evidence>
<evidence type="ECO:0000256" key="3">
    <source>
        <dbReference type="ARBA" id="ARBA00022598"/>
    </source>
</evidence>
<dbReference type="NCBIfam" id="TIGR02776">
    <property type="entry name" value="NHEJ_ligase_prk"/>
    <property type="match status" value="1"/>
</dbReference>
<dbReference type="SUPFAM" id="SSF56091">
    <property type="entry name" value="DNA ligase/mRNA capping enzyme, catalytic domain"/>
    <property type="match status" value="1"/>
</dbReference>
<evidence type="ECO:0000256" key="10">
    <source>
        <dbReference type="ARBA" id="ARBA00022801"/>
    </source>
</evidence>
<dbReference type="InterPro" id="IPR052171">
    <property type="entry name" value="NHEJ_LigD"/>
</dbReference>
<evidence type="ECO:0000256" key="4">
    <source>
        <dbReference type="ARBA" id="ARBA00022679"/>
    </source>
</evidence>
<dbReference type="AlphaFoldDB" id="A0A2W5KBC4"/>
<dbReference type="GO" id="GO:0003677">
    <property type="term" value="F:DNA binding"/>
    <property type="evidence" value="ECO:0007669"/>
    <property type="project" value="UniProtKB-KW"/>
</dbReference>
<keyword evidence="15" id="KW-0233">DNA recombination</keyword>
<keyword evidence="17" id="KW-0464">Manganese</keyword>
<evidence type="ECO:0000256" key="15">
    <source>
        <dbReference type="ARBA" id="ARBA00023172"/>
    </source>
</evidence>
<evidence type="ECO:0000256" key="7">
    <source>
        <dbReference type="ARBA" id="ARBA00022723"/>
    </source>
</evidence>
<keyword evidence="18" id="KW-0511">Multifunctional enzyme</keyword>
<evidence type="ECO:0000256" key="21">
    <source>
        <dbReference type="SAM" id="MobiDB-lite"/>
    </source>
</evidence>
<evidence type="ECO:0000256" key="14">
    <source>
        <dbReference type="ARBA" id="ARBA00023125"/>
    </source>
</evidence>
<evidence type="ECO:0000256" key="2">
    <source>
        <dbReference type="ARBA" id="ARBA00012727"/>
    </source>
</evidence>
<dbReference type="InterPro" id="IPR012309">
    <property type="entry name" value="DNA_ligase_ATP-dep_C"/>
</dbReference>
<dbReference type="Pfam" id="PF04679">
    <property type="entry name" value="DNA_ligase_A_C"/>
    <property type="match status" value="1"/>
</dbReference>
<dbReference type="NCBIfam" id="TIGR02777">
    <property type="entry name" value="LigD_PE_dom"/>
    <property type="match status" value="1"/>
</dbReference>
<proteinExistence type="predicted"/>
<keyword evidence="10" id="KW-0378">Hydrolase</keyword>
<dbReference type="NCBIfam" id="TIGR02779">
    <property type="entry name" value="NHEJ_ligase_lig"/>
    <property type="match status" value="1"/>
</dbReference>
<dbReference type="InterPro" id="IPR012310">
    <property type="entry name" value="DNA_ligase_ATP-dep_cent"/>
</dbReference>
<dbReference type="NCBIfam" id="TIGR02778">
    <property type="entry name" value="ligD_pol"/>
    <property type="match status" value="1"/>
</dbReference>
<dbReference type="GO" id="GO:0006281">
    <property type="term" value="P:DNA repair"/>
    <property type="evidence" value="ECO:0007669"/>
    <property type="project" value="UniProtKB-KW"/>
</dbReference>
<dbReference type="Pfam" id="PF13298">
    <property type="entry name" value="LigD_N"/>
    <property type="match status" value="1"/>
</dbReference>
<dbReference type="CDD" id="cd07906">
    <property type="entry name" value="Adenylation_DNA_ligase_LigD_LigC"/>
    <property type="match status" value="1"/>
</dbReference>
<keyword evidence="12" id="KW-0067">ATP-binding</keyword>
<evidence type="ECO:0000256" key="5">
    <source>
        <dbReference type="ARBA" id="ARBA00022695"/>
    </source>
</evidence>
<evidence type="ECO:0000256" key="16">
    <source>
        <dbReference type="ARBA" id="ARBA00023204"/>
    </source>
</evidence>
<comment type="cofactor">
    <cofactor evidence="1">
        <name>Mn(2+)</name>
        <dbReference type="ChEBI" id="CHEBI:29035"/>
    </cofactor>
</comment>
<dbReference type="GO" id="GO:0003910">
    <property type="term" value="F:DNA ligase (ATP) activity"/>
    <property type="evidence" value="ECO:0007669"/>
    <property type="project" value="UniProtKB-EC"/>
</dbReference>
<evidence type="ECO:0000256" key="17">
    <source>
        <dbReference type="ARBA" id="ARBA00023211"/>
    </source>
</evidence>
<evidence type="ECO:0000256" key="11">
    <source>
        <dbReference type="ARBA" id="ARBA00022839"/>
    </source>
</evidence>
<dbReference type="PROSITE" id="PS50160">
    <property type="entry name" value="DNA_LIGASE_A3"/>
    <property type="match status" value="1"/>
</dbReference>
<comment type="catalytic activity">
    <reaction evidence="20">
        <text>ATP + (deoxyribonucleotide)n-3'-hydroxyl + 5'-phospho-(deoxyribonucleotide)m = (deoxyribonucleotide)n+m + AMP + diphosphate.</text>
        <dbReference type="EC" id="6.5.1.1"/>
    </reaction>
</comment>
<sequence length="816" mass="89654">MARPAALDAYRAKRRFDATPEPSGDGDAEAGWRYAIQKHDATRLHYDLRLELDGVLLSWAVTRGPSRNPADKRLAVRTEDHPVDYAAFEGVIPEGYGAGTVMLWDRGSWEPIGDPREGLSAGKLAFHLHGERLVGRWALVRMKPRKGESRENWLLIKEKDDEVSVRGDVLKTHTKSVSSGRTMRQIEKGASPAERPATASGAPAFVEPMLATLVEDVPQGAEWLFEVKFDGYRAQLAAAGEEVRIFTRNGLDWTDRFAGLAEAARKLKLDGCLIDGEIVALDDRGVSDFGALQNALDAGRSRQLKLFAFDLLVDAGQDIRKLPLVERKARLRRRLSFSKAPIYYTDDFEDGAAGLKTLAEAGYEGVVAKLRDAPYRSGRGRGWLKVKAGHRQEFVIVGASPSDKDRPFASLLLGLREEGKLRYAGRIGSGFGEAEFKALTAAFRSRWRDEPPLAEPPPGAIGRKARWLKPDLVAEVAFAGFTRDGQVRHGRFLGLREDKPAKSVRRERAAAASAAPSPKRSETPAAPSVRITHPERELYPGVTKADVAAYLDAVAGRMLPFARDRALSLVRCPEGIDGERFFQKHGHSGLPKEVRRKMIEDGKGEPFEALYVEDAEGIVSTAQVSALEIHVNGARLDRPDRPDRVVFDLDPDETVKFPAVKDAAFELRDALEALGLTSFALLTGGKGVHVVAPLGRRLGWDVVGGFAKALAARFAEADPKRFVDTMTKAKRRGKIFIDHFRNGRAASAIAPYSLRARPGAPVAAPVTWGDLRNVDCADAWQIGDVDALSRANPWRDYHRAKNQTIATAALKALEVY</sequence>
<evidence type="ECO:0000313" key="24">
    <source>
        <dbReference type="Proteomes" id="UP000249577"/>
    </source>
</evidence>
<dbReference type="InterPro" id="IPR012340">
    <property type="entry name" value="NA-bd_OB-fold"/>
</dbReference>
<dbReference type="InterPro" id="IPR014146">
    <property type="entry name" value="LigD_ligase_dom"/>
</dbReference>
<dbReference type="GO" id="GO:0003887">
    <property type="term" value="F:DNA-directed DNA polymerase activity"/>
    <property type="evidence" value="ECO:0007669"/>
    <property type="project" value="UniProtKB-KW"/>
</dbReference>
<dbReference type="GO" id="GO:0046872">
    <property type="term" value="F:metal ion binding"/>
    <property type="evidence" value="ECO:0007669"/>
    <property type="project" value="UniProtKB-KW"/>
</dbReference>
<keyword evidence="7" id="KW-0479">Metal-binding</keyword>
<accession>A0A2W5KBC4</accession>
<feature type="region of interest" description="Disordered" evidence="21">
    <location>
        <begin position="174"/>
        <end position="199"/>
    </location>
</feature>
<dbReference type="EC" id="6.5.1.1" evidence="2"/>
<keyword evidence="14" id="KW-0238">DNA-binding</keyword>
<reference evidence="23 24" key="1">
    <citation type="submission" date="2017-08" db="EMBL/GenBank/DDBJ databases">
        <title>Infants hospitalized years apart are colonized by the same room-sourced microbial strains.</title>
        <authorList>
            <person name="Brooks B."/>
            <person name="Olm M.R."/>
            <person name="Firek B.A."/>
            <person name="Baker R."/>
            <person name="Thomas B.C."/>
            <person name="Morowitz M.J."/>
            <person name="Banfield J.F."/>
        </authorList>
    </citation>
    <scope>NUCLEOTIDE SEQUENCE [LARGE SCALE GENOMIC DNA]</scope>
    <source>
        <strain evidence="23">S2_005_003_R2_43</strain>
    </source>
</reference>
<evidence type="ECO:0000256" key="8">
    <source>
        <dbReference type="ARBA" id="ARBA00022741"/>
    </source>
</evidence>
<dbReference type="Pfam" id="PF21686">
    <property type="entry name" value="LigD_Prim-Pol"/>
    <property type="match status" value="1"/>
</dbReference>
<evidence type="ECO:0000256" key="12">
    <source>
        <dbReference type="ARBA" id="ARBA00022840"/>
    </source>
</evidence>
<name>A0A2W5KBC4_ANCNO</name>
<keyword evidence="16" id="KW-0234">DNA repair</keyword>
<evidence type="ECO:0000256" key="13">
    <source>
        <dbReference type="ARBA" id="ARBA00022932"/>
    </source>
</evidence>
<keyword evidence="13" id="KW-0239">DNA-directed DNA polymerase</keyword>
<dbReference type="Pfam" id="PF01068">
    <property type="entry name" value="DNA_ligase_A_M"/>
    <property type="match status" value="1"/>
</dbReference>
<feature type="region of interest" description="Disordered" evidence="21">
    <location>
        <begin position="503"/>
        <end position="532"/>
    </location>
</feature>
<dbReference type="GO" id="GO:0006310">
    <property type="term" value="P:DNA recombination"/>
    <property type="evidence" value="ECO:0007669"/>
    <property type="project" value="UniProtKB-KW"/>
</dbReference>
<evidence type="ECO:0000259" key="22">
    <source>
        <dbReference type="PROSITE" id="PS50160"/>
    </source>
</evidence>
<dbReference type="PANTHER" id="PTHR42705:SF2">
    <property type="entry name" value="BIFUNCTIONAL NON-HOMOLOGOUS END JOINING PROTEIN LIGD"/>
    <property type="match status" value="1"/>
</dbReference>
<keyword evidence="4" id="KW-0808">Transferase</keyword>
<feature type="domain" description="ATP-dependent DNA ligase family profile" evidence="22">
    <location>
        <begin position="297"/>
        <end position="398"/>
    </location>
</feature>
<keyword evidence="9" id="KW-0227">DNA damage</keyword>
<dbReference type="Gene3D" id="3.30.1490.70">
    <property type="match status" value="1"/>
</dbReference>
<organism evidence="23 24">
    <name type="scientific">Ancylobacter novellus</name>
    <name type="common">Thiobacillus novellus</name>
    <dbReference type="NCBI Taxonomy" id="921"/>
    <lineage>
        <taxon>Bacteria</taxon>
        <taxon>Pseudomonadati</taxon>
        <taxon>Pseudomonadota</taxon>
        <taxon>Alphaproteobacteria</taxon>
        <taxon>Hyphomicrobiales</taxon>
        <taxon>Xanthobacteraceae</taxon>
        <taxon>Ancylobacter</taxon>
    </lineage>
</organism>
<evidence type="ECO:0000256" key="1">
    <source>
        <dbReference type="ARBA" id="ARBA00001936"/>
    </source>
</evidence>
<keyword evidence="8" id="KW-0547">Nucleotide-binding</keyword>
<dbReference type="InterPro" id="IPR014145">
    <property type="entry name" value="LigD_pol_dom"/>
</dbReference>
<keyword evidence="6" id="KW-0540">Nuclease</keyword>
<keyword evidence="3 23" id="KW-0436">Ligase</keyword>
<dbReference type="Proteomes" id="UP000249577">
    <property type="component" value="Unassembled WGS sequence"/>
</dbReference>
<dbReference type="GO" id="GO:0005524">
    <property type="term" value="F:ATP binding"/>
    <property type="evidence" value="ECO:0007669"/>
    <property type="project" value="UniProtKB-KW"/>
</dbReference>
<dbReference type="Gene3D" id="3.90.920.10">
    <property type="entry name" value="DNA primase, PRIM domain"/>
    <property type="match status" value="1"/>
</dbReference>
<protein>
    <recommendedName>
        <fullName evidence="2">DNA ligase (ATP)</fullName>
        <ecNumber evidence="2">6.5.1.1</ecNumber>
    </recommendedName>
    <alternativeName>
        <fullName evidence="19">NHEJ DNA polymerase</fullName>
    </alternativeName>
</protein>
<dbReference type="SUPFAM" id="SSF50249">
    <property type="entry name" value="Nucleic acid-binding proteins"/>
    <property type="match status" value="1"/>
</dbReference>
<dbReference type="PANTHER" id="PTHR42705">
    <property type="entry name" value="BIFUNCTIONAL NON-HOMOLOGOUS END JOINING PROTEIN LIGD"/>
    <property type="match status" value="1"/>
</dbReference>
<evidence type="ECO:0000256" key="20">
    <source>
        <dbReference type="ARBA" id="ARBA00034003"/>
    </source>
</evidence>
<comment type="caution">
    <text evidence="23">The sequence shown here is derived from an EMBL/GenBank/DDBJ whole genome shotgun (WGS) entry which is preliminary data.</text>
</comment>
<evidence type="ECO:0000256" key="6">
    <source>
        <dbReference type="ARBA" id="ARBA00022722"/>
    </source>
</evidence>
<evidence type="ECO:0000256" key="18">
    <source>
        <dbReference type="ARBA" id="ARBA00023268"/>
    </source>
</evidence>
<dbReference type="GO" id="GO:0004527">
    <property type="term" value="F:exonuclease activity"/>
    <property type="evidence" value="ECO:0007669"/>
    <property type="project" value="UniProtKB-KW"/>
</dbReference>
<evidence type="ECO:0000313" key="23">
    <source>
        <dbReference type="EMBL" id="PZQ14161.1"/>
    </source>
</evidence>
<dbReference type="InterPro" id="IPR014143">
    <property type="entry name" value="NHEJ_ligase_prk"/>
</dbReference>
<dbReference type="InterPro" id="IPR014144">
    <property type="entry name" value="LigD_PE_domain"/>
</dbReference>
<evidence type="ECO:0000256" key="9">
    <source>
        <dbReference type="ARBA" id="ARBA00022763"/>
    </source>
</evidence>
<keyword evidence="5" id="KW-0548">Nucleotidyltransferase</keyword>
<keyword evidence="11" id="KW-0269">Exonuclease</keyword>
<dbReference type="CDD" id="cd07971">
    <property type="entry name" value="OBF_DNA_ligase_LigD"/>
    <property type="match status" value="1"/>
</dbReference>
<dbReference type="Gene3D" id="2.40.50.140">
    <property type="entry name" value="Nucleic acid-binding proteins"/>
    <property type="match status" value="1"/>
</dbReference>